<organism evidence="2 3">
    <name type="scientific">Marasmius crinis-equi</name>
    <dbReference type="NCBI Taxonomy" id="585013"/>
    <lineage>
        <taxon>Eukaryota</taxon>
        <taxon>Fungi</taxon>
        <taxon>Dikarya</taxon>
        <taxon>Basidiomycota</taxon>
        <taxon>Agaricomycotina</taxon>
        <taxon>Agaricomycetes</taxon>
        <taxon>Agaricomycetidae</taxon>
        <taxon>Agaricales</taxon>
        <taxon>Marasmiineae</taxon>
        <taxon>Marasmiaceae</taxon>
        <taxon>Marasmius</taxon>
    </lineage>
</organism>
<evidence type="ECO:0000313" key="2">
    <source>
        <dbReference type="EMBL" id="KAL0570395.1"/>
    </source>
</evidence>
<feature type="compositionally biased region" description="Low complexity" evidence="1">
    <location>
        <begin position="13"/>
        <end position="30"/>
    </location>
</feature>
<gene>
    <name evidence="2" type="ORF">V5O48_011553</name>
</gene>
<feature type="compositionally biased region" description="Acidic residues" evidence="1">
    <location>
        <begin position="365"/>
        <end position="395"/>
    </location>
</feature>
<evidence type="ECO:0000256" key="1">
    <source>
        <dbReference type="SAM" id="MobiDB-lite"/>
    </source>
</evidence>
<keyword evidence="3" id="KW-1185">Reference proteome</keyword>
<protein>
    <submittedName>
        <fullName evidence="2">Uncharacterized protein</fullName>
    </submittedName>
</protein>
<reference evidence="2 3" key="1">
    <citation type="submission" date="2024-02" db="EMBL/GenBank/DDBJ databases">
        <title>A draft genome for the cacao thread blight pathogen Marasmius crinis-equi.</title>
        <authorList>
            <person name="Cohen S.P."/>
            <person name="Baruah I.K."/>
            <person name="Amoako-Attah I."/>
            <person name="Bukari Y."/>
            <person name="Meinhardt L.W."/>
            <person name="Bailey B.A."/>
        </authorList>
    </citation>
    <scope>NUCLEOTIDE SEQUENCE [LARGE SCALE GENOMIC DNA]</scope>
    <source>
        <strain evidence="2 3">GH-76</strain>
    </source>
</reference>
<evidence type="ECO:0000313" key="3">
    <source>
        <dbReference type="Proteomes" id="UP001465976"/>
    </source>
</evidence>
<dbReference type="EMBL" id="JBAHYK010000942">
    <property type="protein sequence ID" value="KAL0570395.1"/>
    <property type="molecule type" value="Genomic_DNA"/>
</dbReference>
<feature type="region of interest" description="Disordered" evidence="1">
    <location>
        <begin position="356"/>
        <end position="420"/>
    </location>
</feature>
<sequence>MPPKRKSANQGDAATAKKAKTTAAAKSTAPKLKKSKTVEWNSKWSKEKPEGEWARKSIERWGLLAPYDTSIKDAQWKVYYEERSALDDVNTRNSDASKPIVSEELGQNTFVLLIRASNNVSQAICGAVAEESQRVAIARTLRGSLYYTDLWGNDEEGGGENPRTVNSKTRLYSPFGLGTSVDLVWDYHYRTRMFTKSEKFADLIAMSRSIFECNAEKPLESGAVYKDRDGRQKPREGAVKVIKMNGASMSGTTAKNLEEFEDTLFGGSGWISPLKTFHIIAYAGTVGNYSEALGGQLLKKGGLDKFKFFQDETDGKELASKDLEKVRELYQEVKSKDKKDVLTCVPQRLLALASDVQSAAKSEDTDNAVVDEEKPEEGTEAEPEKDDEGQPEEGDVEKSMTVDEDSKPGTEEEANSEKEG</sequence>
<accession>A0ABR3F5M1</accession>
<feature type="compositionally biased region" description="Basic and acidic residues" evidence="1">
    <location>
        <begin position="396"/>
        <end position="420"/>
    </location>
</feature>
<feature type="region of interest" description="Disordered" evidence="1">
    <location>
        <begin position="1"/>
        <end position="46"/>
    </location>
</feature>
<proteinExistence type="predicted"/>
<dbReference type="Proteomes" id="UP001465976">
    <property type="component" value="Unassembled WGS sequence"/>
</dbReference>
<comment type="caution">
    <text evidence="2">The sequence shown here is derived from an EMBL/GenBank/DDBJ whole genome shotgun (WGS) entry which is preliminary data.</text>
</comment>
<name>A0ABR3F5M1_9AGAR</name>